<evidence type="ECO:0000313" key="1">
    <source>
        <dbReference type="EMBL" id="QRJ63149.1"/>
    </source>
</evidence>
<proteinExistence type="predicted"/>
<name>A0A974PX84_9RHOO</name>
<protein>
    <submittedName>
        <fullName evidence="1">Type II toxin-antitoxin system RelE/ParE family toxin</fullName>
    </submittedName>
</protein>
<gene>
    <name evidence="1" type="ORF">IWH25_15555</name>
</gene>
<dbReference type="InterPro" id="IPR031552">
    <property type="entry name" value="ParE-like_toxin"/>
</dbReference>
<dbReference type="KEGG" id="ares:IWH25_15555"/>
<dbReference type="Pfam" id="PF15781">
    <property type="entry name" value="ParE-like_toxin"/>
    <property type="match status" value="1"/>
</dbReference>
<sequence>MTIQVVQSASFRRAYKRLHANQKADVDDAVGAIVADPTLGEAKKGDLAGVFVYKFKCCGQLMLLAYEYDPTTRLLLLLGSHENFYRELKRG</sequence>
<dbReference type="Proteomes" id="UP000663444">
    <property type="component" value="Chromosome"/>
</dbReference>
<keyword evidence="2" id="KW-1185">Reference proteome</keyword>
<evidence type="ECO:0000313" key="2">
    <source>
        <dbReference type="Proteomes" id="UP000663444"/>
    </source>
</evidence>
<dbReference type="EMBL" id="CP064781">
    <property type="protein sequence ID" value="QRJ63149.1"/>
    <property type="molecule type" value="Genomic_DNA"/>
</dbReference>
<reference evidence="1" key="1">
    <citation type="submission" date="2020-11" db="EMBL/GenBank/DDBJ databases">
        <title>Azospira restricta DSM 18626 genome sequence.</title>
        <authorList>
            <person name="Moe W.M."/>
        </authorList>
    </citation>
    <scope>NUCLEOTIDE SEQUENCE</scope>
    <source>
        <strain evidence="1">DSM 18626</strain>
    </source>
</reference>
<accession>A0A974PX84</accession>
<dbReference type="AlphaFoldDB" id="A0A974PX84"/>
<dbReference type="RefSeq" id="WP_203386678.1">
    <property type="nucleotide sequence ID" value="NZ_CP064781.1"/>
</dbReference>
<organism evidence="1 2">
    <name type="scientific">Azospira restricta</name>
    <dbReference type="NCBI Taxonomy" id="404405"/>
    <lineage>
        <taxon>Bacteria</taxon>
        <taxon>Pseudomonadati</taxon>
        <taxon>Pseudomonadota</taxon>
        <taxon>Betaproteobacteria</taxon>
        <taxon>Rhodocyclales</taxon>
        <taxon>Rhodocyclaceae</taxon>
        <taxon>Azospira</taxon>
    </lineage>
</organism>